<evidence type="ECO:0000256" key="1">
    <source>
        <dbReference type="ARBA" id="ARBA00022679"/>
    </source>
</evidence>
<keyword evidence="2" id="KW-0460">Magnesium</keyword>
<dbReference type="RefSeq" id="WP_109036273.1">
    <property type="nucleotide sequence ID" value="NZ_CP029210.1"/>
</dbReference>
<dbReference type="Pfam" id="PF01255">
    <property type="entry name" value="Prenyltransf"/>
    <property type="match status" value="1"/>
</dbReference>
<accession>A0A2U8FSW4</accession>
<dbReference type="InterPro" id="IPR018520">
    <property type="entry name" value="UPP_synth-like_CS"/>
</dbReference>
<feature type="binding site" evidence="2">
    <location>
        <begin position="189"/>
        <end position="191"/>
    </location>
    <ligand>
        <name>substrate</name>
    </ligand>
</feature>
<proteinExistence type="inferred from homology"/>
<reference evidence="4 5" key="1">
    <citation type="submission" date="2018-05" db="EMBL/GenBank/DDBJ databases">
        <title>complete genome sequence of Aquabacterium olei NBRC 110486.</title>
        <authorList>
            <person name="Tang B."/>
            <person name="Chang J."/>
            <person name="Zhang L."/>
            <person name="Yang H."/>
        </authorList>
    </citation>
    <scope>NUCLEOTIDE SEQUENCE [LARGE SCALE GENOMIC DNA]</scope>
    <source>
        <strain evidence="4 5">NBRC 110486</strain>
    </source>
</reference>
<comment type="function">
    <text evidence="2">Catalyzes the condensation of isopentenyl diphosphate (IPP) with allylic pyrophosphates generating different type of terpenoids.</text>
</comment>
<dbReference type="GO" id="GO:0000287">
    <property type="term" value="F:magnesium ion binding"/>
    <property type="evidence" value="ECO:0007669"/>
    <property type="project" value="UniProtKB-UniRule"/>
</dbReference>
<feature type="binding site" evidence="2">
    <location>
        <position position="19"/>
    </location>
    <ligand>
        <name>Mg(2+)</name>
        <dbReference type="ChEBI" id="CHEBI:18420"/>
    </ligand>
</feature>
<feature type="binding site" evidence="2">
    <location>
        <position position="68"/>
    </location>
    <ligand>
        <name>substrate</name>
    </ligand>
</feature>
<dbReference type="Proteomes" id="UP000244892">
    <property type="component" value="Chromosome"/>
</dbReference>
<feature type="binding site" evidence="2">
    <location>
        <begin position="64"/>
        <end position="66"/>
    </location>
    <ligand>
        <name>substrate</name>
    </ligand>
</feature>
<dbReference type="GO" id="GO:0005829">
    <property type="term" value="C:cytosol"/>
    <property type="evidence" value="ECO:0007669"/>
    <property type="project" value="TreeGrafter"/>
</dbReference>
<dbReference type="SUPFAM" id="SSF64005">
    <property type="entry name" value="Undecaprenyl diphosphate synthase"/>
    <property type="match status" value="1"/>
</dbReference>
<dbReference type="FunFam" id="3.40.1180.10:FF:000001">
    <property type="entry name" value="(2E,6E)-farnesyl-diphosphate-specific ditrans,polycis-undecaprenyl-diphosphate synthase"/>
    <property type="match status" value="1"/>
</dbReference>
<feature type="binding site" evidence="2">
    <location>
        <position position="36"/>
    </location>
    <ligand>
        <name>substrate</name>
    </ligand>
</feature>
<feature type="binding site" evidence="2">
    <location>
        <position position="24"/>
    </location>
    <ligand>
        <name>substrate</name>
    </ligand>
</feature>
<evidence type="ECO:0000313" key="5">
    <source>
        <dbReference type="Proteomes" id="UP000244892"/>
    </source>
</evidence>
<organism evidence="4 5">
    <name type="scientific">Aquabacterium olei</name>
    <dbReference type="NCBI Taxonomy" id="1296669"/>
    <lineage>
        <taxon>Bacteria</taxon>
        <taxon>Pseudomonadati</taxon>
        <taxon>Pseudomonadota</taxon>
        <taxon>Betaproteobacteria</taxon>
        <taxon>Burkholderiales</taxon>
        <taxon>Aquabacterium</taxon>
    </lineage>
</organism>
<comment type="subunit">
    <text evidence="2">Homodimer.</text>
</comment>
<dbReference type="PANTHER" id="PTHR10291:SF0">
    <property type="entry name" value="DEHYDRODOLICHYL DIPHOSPHATE SYNTHASE 2"/>
    <property type="match status" value="1"/>
</dbReference>
<dbReference type="GO" id="GO:0016094">
    <property type="term" value="P:polyprenol biosynthetic process"/>
    <property type="evidence" value="ECO:0007669"/>
    <property type="project" value="TreeGrafter"/>
</dbReference>
<feature type="compositionally biased region" description="Gly residues" evidence="3">
    <location>
        <begin position="236"/>
        <end position="246"/>
    </location>
</feature>
<protein>
    <recommendedName>
        <fullName evidence="2">Isoprenyl transferase</fullName>
        <ecNumber evidence="2">2.5.1.-</ecNumber>
    </recommendedName>
</protein>
<dbReference type="AlphaFoldDB" id="A0A2U8FSW4"/>
<feature type="region of interest" description="Disordered" evidence="3">
    <location>
        <begin position="236"/>
        <end position="260"/>
    </location>
</feature>
<dbReference type="GO" id="GO:0008834">
    <property type="term" value="F:ditrans,polycis-undecaprenyl-diphosphate synthase [(2E,6E)-farnesyl-diphosphate specific] activity"/>
    <property type="evidence" value="ECO:0007669"/>
    <property type="project" value="TreeGrafter"/>
</dbReference>
<dbReference type="PROSITE" id="PS01066">
    <property type="entry name" value="UPP_SYNTHASE"/>
    <property type="match status" value="1"/>
</dbReference>
<evidence type="ECO:0000313" key="4">
    <source>
        <dbReference type="EMBL" id="AWI53336.1"/>
    </source>
</evidence>
<dbReference type="KEGG" id="aon:DEH84_07765"/>
<comment type="cofactor">
    <cofactor evidence="2">
        <name>Mg(2+)</name>
        <dbReference type="ChEBI" id="CHEBI:18420"/>
    </cofactor>
    <text evidence="2">Binds 2 magnesium ions per subunit.</text>
</comment>
<feature type="active site" evidence="2">
    <location>
        <position position="19"/>
    </location>
</feature>
<dbReference type="EC" id="2.5.1.-" evidence="2"/>
<keyword evidence="1 2" id="KW-0808">Transferase</keyword>
<feature type="binding site" evidence="2">
    <location>
        <position position="183"/>
    </location>
    <ligand>
        <name>substrate</name>
    </ligand>
</feature>
<gene>
    <name evidence="4" type="primary">uppS</name>
    <name evidence="4" type="ORF">DEH84_07765</name>
</gene>
<dbReference type="HAMAP" id="MF_01139">
    <property type="entry name" value="ISPT"/>
    <property type="match status" value="1"/>
</dbReference>
<sequence length="260" mass="28246">MASSSTAALVPRHVAIVMDGNGRWARKRLMPRGVGHKAGVDALVKVVQAAAARDIGYLTVFAFSSENWKRPEEEVSGLMSLLLVALSKHLVKLKADGVRIRIAGDLESVSPRIRDALRGAEADTVENSRLVLTVAFNYGGRWDVVQACRAAMAEGVRPEELTEAVLSRHMAISYAPDPDLFIRTGGEVRLSNFLLWQSAYAELVFTDCLWPDFDADELDKAIAAFARRERRFGDVGASGQGEGALGGAAEPHPPSFSEER</sequence>
<dbReference type="EMBL" id="CP029210">
    <property type="protein sequence ID" value="AWI53336.1"/>
    <property type="molecule type" value="Genomic_DNA"/>
</dbReference>
<dbReference type="NCBIfam" id="TIGR00055">
    <property type="entry name" value="uppS"/>
    <property type="match status" value="1"/>
</dbReference>
<comment type="similarity">
    <text evidence="2">Belongs to the UPP synthase family.</text>
</comment>
<dbReference type="InterPro" id="IPR001441">
    <property type="entry name" value="UPP_synth-like"/>
</dbReference>
<evidence type="ECO:0000256" key="3">
    <source>
        <dbReference type="SAM" id="MobiDB-lite"/>
    </source>
</evidence>
<feature type="binding site" evidence="2">
    <location>
        <begin position="20"/>
        <end position="23"/>
    </location>
    <ligand>
        <name>substrate</name>
    </ligand>
</feature>
<keyword evidence="5" id="KW-1185">Reference proteome</keyword>
<dbReference type="InterPro" id="IPR036424">
    <property type="entry name" value="UPP_synth-like_sf"/>
</dbReference>
<dbReference type="Gene3D" id="3.40.1180.10">
    <property type="entry name" value="Decaprenyl diphosphate synthase-like"/>
    <property type="match status" value="1"/>
</dbReference>
<name>A0A2U8FSW4_9BURK</name>
<keyword evidence="2" id="KW-0479">Metal-binding</keyword>
<dbReference type="OrthoDB" id="4191603at2"/>
<feature type="active site" description="Proton acceptor" evidence="2">
    <location>
        <position position="67"/>
    </location>
</feature>
<dbReference type="PANTHER" id="PTHR10291">
    <property type="entry name" value="DEHYDRODOLICHYL DIPHOSPHATE SYNTHASE FAMILY MEMBER"/>
    <property type="match status" value="1"/>
</dbReference>
<feature type="binding site" evidence="2">
    <location>
        <position position="32"/>
    </location>
    <ligand>
        <name>substrate</name>
    </ligand>
</feature>
<feature type="binding site" evidence="2">
    <location>
        <position position="202"/>
    </location>
    <ligand>
        <name>Mg(2+)</name>
        <dbReference type="ChEBI" id="CHEBI:18420"/>
    </ligand>
</feature>
<dbReference type="CDD" id="cd00475">
    <property type="entry name" value="Cis_IPPS"/>
    <property type="match status" value="1"/>
</dbReference>
<evidence type="ECO:0000256" key="2">
    <source>
        <dbReference type="HAMAP-Rule" id="MF_01139"/>
    </source>
</evidence>
<feature type="binding site" evidence="2">
    <location>
        <position position="70"/>
    </location>
    <ligand>
        <name>substrate</name>
    </ligand>
</feature>